<evidence type="ECO:0000313" key="9">
    <source>
        <dbReference type="Proteomes" id="UP000051330"/>
    </source>
</evidence>
<dbReference type="PANTHER" id="PTHR30477:SF13">
    <property type="entry name" value="IRON TRANSPORT SYSTEM MEMBRANE PROTEIN HI_0360-RELATED"/>
    <property type="match status" value="1"/>
</dbReference>
<keyword evidence="5 7" id="KW-0472">Membrane</keyword>
<feature type="transmembrane region" description="Helical" evidence="7">
    <location>
        <begin position="171"/>
        <end position="199"/>
    </location>
</feature>
<keyword evidence="6" id="KW-0813">Transport</keyword>
<feature type="transmembrane region" description="Helical" evidence="7">
    <location>
        <begin position="12"/>
        <end position="30"/>
    </location>
</feature>
<dbReference type="PANTHER" id="PTHR30477">
    <property type="entry name" value="ABC-TRANSPORTER METAL-BINDING PROTEIN"/>
    <property type="match status" value="1"/>
</dbReference>
<keyword evidence="9" id="KW-1185">Reference proteome</keyword>
<dbReference type="Gene3D" id="1.10.3470.10">
    <property type="entry name" value="ABC transporter involved in vitamin B12 uptake, BtuC"/>
    <property type="match status" value="1"/>
</dbReference>
<dbReference type="PATRIC" id="fig|1423792.3.peg.1075"/>
<feature type="transmembrane region" description="Helical" evidence="7">
    <location>
        <begin position="211"/>
        <end position="234"/>
    </location>
</feature>
<evidence type="ECO:0000256" key="4">
    <source>
        <dbReference type="ARBA" id="ARBA00022989"/>
    </source>
</evidence>
<evidence type="ECO:0000256" key="7">
    <source>
        <dbReference type="SAM" id="Phobius"/>
    </source>
</evidence>
<organism evidence="8 9">
    <name type="scientific">Schleiferilactobacillus perolens DSM 12744</name>
    <dbReference type="NCBI Taxonomy" id="1423792"/>
    <lineage>
        <taxon>Bacteria</taxon>
        <taxon>Bacillati</taxon>
        <taxon>Bacillota</taxon>
        <taxon>Bacilli</taxon>
        <taxon>Lactobacillales</taxon>
        <taxon>Lactobacillaceae</taxon>
        <taxon>Schleiferilactobacillus</taxon>
    </lineage>
</organism>
<feature type="transmembrane region" description="Helical" evidence="7">
    <location>
        <begin position="50"/>
        <end position="73"/>
    </location>
</feature>
<dbReference type="STRING" id="1423792.FD09_GL001053"/>
<dbReference type="Proteomes" id="UP000051330">
    <property type="component" value="Unassembled WGS sequence"/>
</dbReference>
<dbReference type="SUPFAM" id="SSF81345">
    <property type="entry name" value="ABC transporter involved in vitamin B12 uptake, BtuC"/>
    <property type="match status" value="1"/>
</dbReference>
<evidence type="ECO:0000256" key="6">
    <source>
        <dbReference type="RuleBase" id="RU003943"/>
    </source>
</evidence>
<dbReference type="GO" id="GO:0043190">
    <property type="term" value="C:ATP-binding cassette (ABC) transporter complex"/>
    <property type="evidence" value="ECO:0007669"/>
    <property type="project" value="InterPro"/>
</dbReference>
<evidence type="ECO:0000313" key="8">
    <source>
        <dbReference type="EMBL" id="KRL10010.1"/>
    </source>
</evidence>
<evidence type="ECO:0000256" key="2">
    <source>
        <dbReference type="ARBA" id="ARBA00008034"/>
    </source>
</evidence>
<keyword evidence="3 6" id="KW-0812">Transmembrane</keyword>
<evidence type="ECO:0000256" key="3">
    <source>
        <dbReference type="ARBA" id="ARBA00022692"/>
    </source>
</evidence>
<comment type="caution">
    <text evidence="8">The sequence shown here is derived from an EMBL/GenBank/DDBJ whole genome shotgun (WGS) entry which is preliminary data.</text>
</comment>
<evidence type="ECO:0000256" key="1">
    <source>
        <dbReference type="ARBA" id="ARBA00004141"/>
    </source>
</evidence>
<sequence>MFQLEFMRNAFVASTFIALTCGVVGVFVIARNLSFLAHTLSEIGFAGASFGVFTGLAPLDGMLFFTMISAVAVGEMATEQSRREAAIAAISSLFMGLGILFLSLANKSASYATNILFGSIIGISVQEVWQLVVLSIIMLIVMFFAYRYLVFDSFDSVGARVQRLPKHLLSILFLLLLAISVSIGAQIVGSLLVFVLLTLPASSARYLVHTVPRMILVSVILALAGVWGGLVLGYYTNWPVTFFIATIEVVIYLGTLLWDRRATGD</sequence>
<protein>
    <submittedName>
        <fullName evidence="8">ABC-type Mn2+ Zn2+ transport system, permease component</fullName>
    </submittedName>
</protein>
<gene>
    <name evidence="8" type="ORF">FD09_GL001053</name>
</gene>
<dbReference type="Pfam" id="PF00950">
    <property type="entry name" value="ABC-3"/>
    <property type="match status" value="1"/>
</dbReference>
<proteinExistence type="inferred from homology"/>
<feature type="transmembrane region" description="Helical" evidence="7">
    <location>
        <begin position="132"/>
        <end position="151"/>
    </location>
</feature>
<comment type="subcellular location">
    <subcellularLocation>
        <location evidence="6">Cell membrane</location>
        <topology evidence="6">Multi-pass membrane protein</topology>
    </subcellularLocation>
    <subcellularLocation>
        <location evidence="1">Membrane</location>
        <topology evidence="1">Multi-pass membrane protein</topology>
    </subcellularLocation>
</comment>
<reference evidence="8 9" key="1">
    <citation type="journal article" date="2015" name="Genome Announc.">
        <title>Expanding the biotechnology potential of lactobacilli through comparative genomics of 213 strains and associated genera.</title>
        <authorList>
            <person name="Sun Z."/>
            <person name="Harris H.M."/>
            <person name="McCann A."/>
            <person name="Guo C."/>
            <person name="Argimon S."/>
            <person name="Zhang W."/>
            <person name="Yang X."/>
            <person name="Jeffery I.B."/>
            <person name="Cooney J.C."/>
            <person name="Kagawa T.F."/>
            <person name="Liu W."/>
            <person name="Song Y."/>
            <person name="Salvetti E."/>
            <person name="Wrobel A."/>
            <person name="Rasinkangas P."/>
            <person name="Parkhill J."/>
            <person name="Rea M.C."/>
            <person name="O'Sullivan O."/>
            <person name="Ritari J."/>
            <person name="Douillard F.P."/>
            <person name="Paul Ross R."/>
            <person name="Yang R."/>
            <person name="Briner A.E."/>
            <person name="Felis G.E."/>
            <person name="de Vos W.M."/>
            <person name="Barrangou R."/>
            <person name="Klaenhammer T.R."/>
            <person name="Caufield P.W."/>
            <person name="Cui Y."/>
            <person name="Zhang H."/>
            <person name="O'Toole P.W."/>
        </authorList>
    </citation>
    <scope>NUCLEOTIDE SEQUENCE [LARGE SCALE GENOMIC DNA]</scope>
    <source>
        <strain evidence="8 9">DSM 12744</strain>
    </source>
</reference>
<dbReference type="GO" id="GO:0010043">
    <property type="term" value="P:response to zinc ion"/>
    <property type="evidence" value="ECO:0007669"/>
    <property type="project" value="TreeGrafter"/>
</dbReference>
<dbReference type="InterPro" id="IPR037294">
    <property type="entry name" value="ABC_BtuC-like"/>
</dbReference>
<dbReference type="AlphaFoldDB" id="A0A0R1MYJ7"/>
<keyword evidence="4 7" id="KW-1133">Transmembrane helix</keyword>
<evidence type="ECO:0000256" key="5">
    <source>
        <dbReference type="ARBA" id="ARBA00023136"/>
    </source>
</evidence>
<name>A0A0R1MYJ7_9LACO</name>
<feature type="transmembrane region" description="Helical" evidence="7">
    <location>
        <begin position="240"/>
        <end position="258"/>
    </location>
</feature>
<feature type="transmembrane region" description="Helical" evidence="7">
    <location>
        <begin position="85"/>
        <end position="102"/>
    </location>
</feature>
<accession>A0A0R1MYJ7</accession>
<dbReference type="OrthoDB" id="9798540at2"/>
<dbReference type="RefSeq" id="WP_057822196.1">
    <property type="nucleotide sequence ID" value="NZ_AZEC01000016.1"/>
</dbReference>
<dbReference type="GO" id="GO:0055085">
    <property type="term" value="P:transmembrane transport"/>
    <property type="evidence" value="ECO:0007669"/>
    <property type="project" value="InterPro"/>
</dbReference>
<dbReference type="EMBL" id="AZEC01000016">
    <property type="protein sequence ID" value="KRL10010.1"/>
    <property type="molecule type" value="Genomic_DNA"/>
</dbReference>
<dbReference type="InterPro" id="IPR001626">
    <property type="entry name" value="ABC_TroCD"/>
</dbReference>
<comment type="similarity">
    <text evidence="2 6">Belongs to the ABC-3 integral membrane protein family.</text>
</comment>